<proteinExistence type="predicted"/>
<dbReference type="EMBL" id="SRLO01000007">
    <property type="protein sequence ID" value="TNN88153.1"/>
    <property type="molecule type" value="Genomic_DNA"/>
</dbReference>
<sequence length="166" mass="18289">MLSMYECRAHAAHRRMWKDTASWTRSILKHWVQYFSDFWALGNHSNHPPGPAKPLGQVGGPIRGPVVTRNTLPSKAQGHVGVQVERLGGGRVELDDVREADFVGSGGHEYVEALETCEPDATAPPRPPSIRSADRHTVVNTLTAGDMFSPDSTRTHFTKHVLLCCP</sequence>
<dbReference type="AlphaFoldDB" id="A0A4Z2JEF3"/>
<name>A0A4Z2JEF3_9TELE</name>
<protein>
    <submittedName>
        <fullName evidence="1">Uncharacterized protein</fullName>
    </submittedName>
</protein>
<evidence type="ECO:0000313" key="1">
    <source>
        <dbReference type="EMBL" id="TNN88153.1"/>
    </source>
</evidence>
<keyword evidence="2" id="KW-1185">Reference proteome</keyword>
<reference evidence="1 2" key="1">
    <citation type="submission" date="2019-03" db="EMBL/GenBank/DDBJ databases">
        <title>First draft genome of Liparis tanakae, snailfish: a comprehensive survey of snailfish specific genes.</title>
        <authorList>
            <person name="Kim W."/>
            <person name="Song I."/>
            <person name="Jeong J.-H."/>
            <person name="Kim D."/>
            <person name="Kim S."/>
            <person name="Ryu S."/>
            <person name="Song J.Y."/>
            <person name="Lee S.K."/>
        </authorList>
    </citation>
    <scope>NUCLEOTIDE SEQUENCE [LARGE SCALE GENOMIC DNA]</scope>
    <source>
        <tissue evidence="1">Muscle</tissue>
    </source>
</reference>
<gene>
    <name evidence="1" type="ORF">EYF80_001734</name>
</gene>
<organism evidence="1 2">
    <name type="scientific">Liparis tanakae</name>
    <name type="common">Tanaka's snailfish</name>
    <dbReference type="NCBI Taxonomy" id="230148"/>
    <lineage>
        <taxon>Eukaryota</taxon>
        <taxon>Metazoa</taxon>
        <taxon>Chordata</taxon>
        <taxon>Craniata</taxon>
        <taxon>Vertebrata</taxon>
        <taxon>Euteleostomi</taxon>
        <taxon>Actinopterygii</taxon>
        <taxon>Neopterygii</taxon>
        <taxon>Teleostei</taxon>
        <taxon>Neoteleostei</taxon>
        <taxon>Acanthomorphata</taxon>
        <taxon>Eupercaria</taxon>
        <taxon>Perciformes</taxon>
        <taxon>Cottioidei</taxon>
        <taxon>Cottales</taxon>
        <taxon>Liparidae</taxon>
        <taxon>Liparis</taxon>
    </lineage>
</organism>
<dbReference type="Proteomes" id="UP000314294">
    <property type="component" value="Unassembled WGS sequence"/>
</dbReference>
<evidence type="ECO:0000313" key="2">
    <source>
        <dbReference type="Proteomes" id="UP000314294"/>
    </source>
</evidence>
<accession>A0A4Z2JEF3</accession>
<comment type="caution">
    <text evidence="1">The sequence shown here is derived from an EMBL/GenBank/DDBJ whole genome shotgun (WGS) entry which is preliminary data.</text>
</comment>